<dbReference type="InterPro" id="IPR001810">
    <property type="entry name" value="F-box_dom"/>
</dbReference>
<dbReference type="CDD" id="cd09917">
    <property type="entry name" value="F-box_SF"/>
    <property type="match status" value="1"/>
</dbReference>
<gene>
    <name evidence="2" type="ORF">D9757_005188</name>
</gene>
<accession>A0A8H5HVT3</accession>
<dbReference type="PROSITE" id="PS50181">
    <property type="entry name" value="FBOX"/>
    <property type="match status" value="1"/>
</dbReference>
<proteinExistence type="predicted"/>
<protein>
    <recommendedName>
        <fullName evidence="1">F-box domain-containing protein</fullName>
    </recommendedName>
</protein>
<dbReference type="EMBL" id="JAACJN010000015">
    <property type="protein sequence ID" value="KAF5390363.1"/>
    <property type="molecule type" value="Genomic_DNA"/>
</dbReference>
<reference evidence="2 3" key="1">
    <citation type="journal article" date="2020" name="ISME J.">
        <title>Uncovering the hidden diversity of litter-decomposition mechanisms in mushroom-forming fungi.</title>
        <authorList>
            <person name="Floudas D."/>
            <person name="Bentzer J."/>
            <person name="Ahren D."/>
            <person name="Johansson T."/>
            <person name="Persson P."/>
            <person name="Tunlid A."/>
        </authorList>
    </citation>
    <scope>NUCLEOTIDE SEQUENCE [LARGE SCALE GENOMIC DNA]</scope>
    <source>
        <strain evidence="2 3">CBS 406.79</strain>
    </source>
</reference>
<dbReference type="Proteomes" id="UP000518752">
    <property type="component" value="Unassembled WGS sequence"/>
</dbReference>
<feature type="domain" description="F-box" evidence="1">
    <location>
        <begin position="1"/>
        <end position="44"/>
    </location>
</feature>
<dbReference type="OrthoDB" id="2915292at2759"/>
<dbReference type="SUPFAM" id="SSF81383">
    <property type="entry name" value="F-box domain"/>
    <property type="match status" value="1"/>
</dbReference>
<keyword evidence="3" id="KW-1185">Reference proteome</keyword>
<evidence type="ECO:0000259" key="1">
    <source>
        <dbReference type="PROSITE" id="PS50181"/>
    </source>
</evidence>
<organism evidence="2 3">
    <name type="scientific">Collybiopsis confluens</name>
    <dbReference type="NCBI Taxonomy" id="2823264"/>
    <lineage>
        <taxon>Eukaryota</taxon>
        <taxon>Fungi</taxon>
        <taxon>Dikarya</taxon>
        <taxon>Basidiomycota</taxon>
        <taxon>Agaricomycotina</taxon>
        <taxon>Agaricomycetes</taxon>
        <taxon>Agaricomycetidae</taxon>
        <taxon>Agaricales</taxon>
        <taxon>Marasmiineae</taxon>
        <taxon>Omphalotaceae</taxon>
        <taxon>Collybiopsis</taxon>
    </lineage>
</organism>
<name>A0A8H5HVT3_9AGAR</name>
<evidence type="ECO:0000313" key="2">
    <source>
        <dbReference type="EMBL" id="KAF5390363.1"/>
    </source>
</evidence>
<dbReference type="AlphaFoldDB" id="A0A8H5HVT3"/>
<evidence type="ECO:0000313" key="3">
    <source>
        <dbReference type="Proteomes" id="UP000518752"/>
    </source>
</evidence>
<sequence>MTVELPTEIWWKILEYLPLANIVRLGPVNRAFLEHARQKQYRSLKFTTYDREIELRLEKIRSLSLGHHVRAVNIHPSTISHGPAKMLESSADFVRTAFDSDHHKQNLTREKIQKEQIQLVIETLKTLEHVQQFCLVAPQFPRCNSRVWPGNTEVTIIFLSLLATPSFSRNITGLELTIPAHTLDCLASAKMPSLEYLNVFLVKRPPGSDEYIERLAMFISGASRTLQILSIECSDRSLTLDQTFSRLFGILCEADFPQLDVFHFHILSQRLQNIAVNLNKFVLKISSRLHELKLCHVSYISCLQEPPQPNDQSWISDIFSAQGPASEFSSLTLLNLNSGSVHVNLAVLSPVLSSVAPHLKSFSLDDQLLTTDELQIVVQALSCSPSPLCHLRIELKDLSLSTFDLLASQFPQLQSLKLVAETFSSSVTLQAPMTEEDLRLKFPRITLDLALFSYGLTLRRQAGDYQKWKLSSLELYMVLQTSNDYFNIYEETFKACLPLLVDYHFRIITRGWSQGERQELYYAYRAPA</sequence>
<comment type="caution">
    <text evidence="2">The sequence shown here is derived from an EMBL/GenBank/DDBJ whole genome shotgun (WGS) entry which is preliminary data.</text>
</comment>
<dbReference type="InterPro" id="IPR036047">
    <property type="entry name" value="F-box-like_dom_sf"/>
</dbReference>